<evidence type="ECO:0000313" key="3">
    <source>
        <dbReference type="Proteomes" id="UP000276770"/>
    </source>
</evidence>
<name>A0A3L7JW73_9BACI</name>
<dbReference type="RefSeq" id="WP_121681117.1">
    <property type="nucleotide sequence ID" value="NZ_RCVZ01000009.1"/>
</dbReference>
<evidence type="ECO:0000256" key="1">
    <source>
        <dbReference type="SAM" id="Phobius"/>
    </source>
</evidence>
<reference evidence="2 3" key="1">
    <citation type="submission" date="2018-10" db="EMBL/GenBank/DDBJ databases">
        <title>Falsibacillus sp. genome draft.</title>
        <authorList>
            <person name="Shi S."/>
        </authorList>
    </citation>
    <scope>NUCLEOTIDE SEQUENCE [LARGE SCALE GENOMIC DNA]</scope>
    <source>
        <strain evidence="2 3">GY 10110</strain>
    </source>
</reference>
<keyword evidence="1" id="KW-0472">Membrane</keyword>
<keyword evidence="1" id="KW-1133">Transmembrane helix</keyword>
<dbReference type="OrthoDB" id="2891637at2"/>
<keyword evidence="3" id="KW-1185">Reference proteome</keyword>
<evidence type="ECO:0008006" key="4">
    <source>
        <dbReference type="Google" id="ProtNLM"/>
    </source>
</evidence>
<keyword evidence="1" id="KW-0812">Transmembrane</keyword>
<dbReference type="EMBL" id="RCVZ01000009">
    <property type="protein sequence ID" value="RLQ94504.1"/>
    <property type="molecule type" value="Genomic_DNA"/>
</dbReference>
<feature type="transmembrane region" description="Helical" evidence="1">
    <location>
        <begin position="61"/>
        <end position="82"/>
    </location>
</feature>
<organism evidence="2 3">
    <name type="scientific">Falsibacillus albus</name>
    <dbReference type="NCBI Taxonomy" id="2478915"/>
    <lineage>
        <taxon>Bacteria</taxon>
        <taxon>Bacillati</taxon>
        <taxon>Bacillota</taxon>
        <taxon>Bacilli</taxon>
        <taxon>Bacillales</taxon>
        <taxon>Bacillaceae</taxon>
        <taxon>Falsibacillus</taxon>
    </lineage>
</organism>
<proteinExistence type="predicted"/>
<feature type="transmembrane region" description="Helical" evidence="1">
    <location>
        <begin position="7"/>
        <end position="25"/>
    </location>
</feature>
<comment type="caution">
    <text evidence="2">The sequence shown here is derived from an EMBL/GenBank/DDBJ whole genome shotgun (WGS) entry which is preliminary data.</text>
</comment>
<sequence length="87" mass="9510">MRKYLGIVSILILIATFFILQTLTGKYIGHLWLWIIAIGYISAAAASWFSTSGFWRKASAAILILLPVGYIAIIVLFMIGLANGSGF</sequence>
<evidence type="ECO:0000313" key="2">
    <source>
        <dbReference type="EMBL" id="RLQ94504.1"/>
    </source>
</evidence>
<protein>
    <recommendedName>
        <fullName evidence="4">DUF805 domain-containing protein</fullName>
    </recommendedName>
</protein>
<accession>A0A3L7JW73</accession>
<dbReference type="Proteomes" id="UP000276770">
    <property type="component" value="Unassembled WGS sequence"/>
</dbReference>
<dbReference type="AlphaFoldDB" id="A0A3L7JW73"/>
<gene>
    <name evidence="2" type="ORF">D9X91_13245</name>
</gene>
<feature type="transmembrane region" description="Helical" evidence="1">
    <location>
        <begin position="31"/>
        <end position="49"/>
    </location>
</feature>